<dbReference type="InterPro" id="IPR029069">
    <property type="entry name" value="HotDog_dom_sf"/>
</dbReference>
<comment type="catalytic activity">
    <reaction evidence="21">
        <text>decanoyl-CoA + H2O = decanoate + CoA + H(+)</text>
        <dbReference type="Rhea" id="RHEA:40059"/>
        <dbReference type="ChEBI" id="CHEBI:15377"/>
        <dbReference type="ChEBI" id="CHEBI:15378"/>
        <dbReference type="ChEBI" id="CHEBI:27689"/>
        <dbReference type="ChEBI" id="CHEBI:57287"/>
        <dbReference type="ChEBI" id="CHEBI:61430"/>
    </reaction>
    <physiologicalReaction direction="left-to-right" evidence="21">
        <dbReference type="Rhea" id="RHEA:40060"/>
    </physiologicalReaction>
</comment>
<dbReference type="PANTHER" id="PTHR12418:SF19">
    <property type="entry name" value="ACYL-COENZYME A THIOESTERASE THEM4"/>
    <property type="match status" value="1"/>
</dbReference>
<evidence type="ECO:0000256" key="14">
    <source>
        <dbReference type="ARBA" id="ARBA00037002"/>
    </source>
</evidence>
<evidence type="ECO:0000256" key="20">
    <source>
        <dbReference type="ARBA" id="ARBA00047734"/>
    </source>
</evidence>
<evidence type="ECO:0000256" key="11">
    <source>
        <dbReference type="ARBA" id="ARBA00023136"/>
    </source>
</evidence>
<dbReference type="EMBL" id="CP062983">
    <property type="protein sequence ID" value="QPC85152.1"/>
    <property type="molecule type" value="Genomic_DNA"/>
</dbReference>
<comment type="catalytic activity">
    <reaction evidence="19">
        <text>octanoyl-CoA + H2O = octanoate + CoA + H(+)</text>
        <dbReference type="Rhea" id="RHEA:30143"/>
        <dbReference type="ChEBI" id="CHEBI:15377"/>
        <dbReference type="ChEBI" id="CHEBI:15378"/>
        <dbReference type="ChEBI" id="CHEBI:25646"/>
        <dbReference type="ChEBI" id="CHEBI:57287"/>
        <dbReference type="ChEBI" id="CHEBI:57386"/>
    </reaction>
    <physiologicalReaction direction="left-to-right" evidence="19">
        <dbReference type="Rhea" id="RHEA:30144"/>
    </physiologicalReaction>
</comment>
<keyword evidence="6" id="KW-0053">Apoptosis</keyword>
<evidence type="ECO:0000313" key="25">
    <source>
        <dbReference type="EMBL" id="QPC85152.1"/>
    </source>
</evidence>
<feature type="domain" description="Thioesterase" evidence="24">
    <location>
        <begin position="54"/>
        <end position="139"/>
    </location>
</feature>
<keyword evidence="26" id="KW-1185">Reference proteome</keyword>
<dbReference type="GO" id="GO:0016787">
    <property type="term" value="F:hydrolase activity"/>
    <property type="evidence" value="ECO:0007669"/>
    <property type="project" value="UniProtKB-KW"/>
</dbReference>
<dbReference type="KEGG" id="pmet:G4Y79_07845"/>
<evidence type="ECO:0000256" key="5">
    <source>
        <dbReference type="ARBA" id="ARBA00022490"/>
    </source>
</evidence>
<comment type="catalytic activity">
    <reaction evidence="20">
        <text>hexadecanoyl-CoA + H2O = hexadecanoate + CoA + H(+)</text>
        <dbReference type="Rhea" id="RHEA:16645"/>
        <dbReference type="ChEBI" id="CHEBI:7896"/>
        <dbReference type="ChEBI" id="CHEBI:15377"/>
        <dbReference type="ChEBI" id="CHEBI:15378"/>
        <dbReference type="ChEBI" id="CHEBI:57287"/>
        <dbReference type="ChEBI" id="CHEBI:57379"/>
        <dbReference type="EC" id="3.1.2.2"/>
    </reaction>
    <physiologicalReaction direction="left-to-right" evidence="20">
        <dbReference type="Rhea" id="RHEA:16646"/>
    </physiologicalReaction>
</comment>
<reference evidence="25 26" key="1">
    <citation type="submission" date="2020-02" db="EMBL/GenBank/DDBJ databases">
        <authorList>
            <person name="Zheng R.K."/>
            <person name="Sun C.M."/>
        </authorList>
    </citation>
    <scope>NUCLEOTIDE SEQUENCE [LARGE SCALE GENOMIC DNA]</scope>
    <source>
        <strain evidence="26">rifampicinis</strain>
    </source>
</reference>
<evidence type="ECO:0000256" key="9">
    <source>
        <dbReference type="ARBA" id="ARBA00022946"/>
    </source>
</evidence>
<proteinExistence type="inferred from homology"/>
<comment type="catalytic activity">
    <reaction evidence="23">
        <text>tetradecanoyl-CoA + H2O = tetradecanoate + CoA + H(+)</text>
        <dbReference type="Rhea" id="RHEA:40119"/>
        <dbReference type="ChEBI" id="CHEBI:15377"/>
        <dbReference type="ChEBI" id="CHEBI:15378"/>
        <dbReference type="ChEBI" id="CHEBI:30807"/>
        <dbReference type="ChEBI" id="CHEBI:57287"/>
        <dbReference type="ChEBI" id="CHEBI:57385"/>
    </reaction>
    <physiologicalReaction direction="left-to-right" evidence="23">
        <dbReference type="Rhea" id="RHEA:40120"/>
    </physiologicalReaction>
</comment>
<comment type="catalytic activity">
    <reaction evidence="14">
        <text>(9Z)-octadecenoyl-CoA + H2O = (9Z)-octadecenoate + CoA + H(+)</text>
        <dbReference type="Rhea" id="RHEA:40139"/>
        <dbReference type="ChEBI" id="CHEBI:15377"/>
        <dbReference type="ChEBI" id="CHEBI:15378"/>
        <dbReference type="ChEBI" id="CHEBI:30823"/>
        <dbReference type="ChEBI" id="CHEBI:57287"/>
        <dbReference type="ChEBI" id="CHEBI:57387"/>
    </reaction>
    <physiologicalReaction direction="left-to-right" evidence="14">
        <dbReference type="Rhea" id="RHEA:40140"/>
    </physiologicalReaction>
</comment>
<dbReference type="GO" id="GO:0006631">
    <property type="term" value="P:fatty acid metabolic process"/>
    <property type="evidence" value="ECO:0007669"/>
    <property type="project" value="UniProtKB-KW"/>
</dbReference>
<dbReference type="AlphaFoldDB" id="A0A7S8IGW9"/>
<evidence type="ECO:0000256" key="2">
    <source>
        <dbReference type="ARBA" id="ARBA00004496"/>
    </source>
</evidence>
<comment type="subcellular location">
    <subcellularLocation>
        <location evidence="3">Cell projection</location>
        <location evidence="3">Ruffle membrane</location>
    </subcellularLocation>
    <subcellularLocation>
        <location evidence="2">Cytoplasm</location>
    </subcellularLocation>
    <subcellularLocation>
        <location evidence="1">Membrane</location>
        <topology evidence="1">Peripheral membrane protein</topology>
    </subcellularLocation>
</comment>
<gene>
    <name evidence="25" type="ORF">G4Y79_07845</name>
</gene>
<dbReference type="InterPro" id="IPR006683">
    <property type="entry name" value="Thioestr_dom"/>
</dbReference>
<keyword evidence="10" id="KW-0443">Lipid metabolism</keyword>
<evidence type="ECO:0000256" key="16">
    <source>
        <dbReference type="ARBA" id="ARBA00038848"/>
    </source>
</evidence>
<evidence type="ECO:0000256" key="3">
    <source>
        <dbReference type="ARBA" id="ARBA00004632"/>
    </source>
</evidence>
<dbReference type="GO" id="GO:0005737">
    <property type="term" value="C:cytoplasm"/>
    <property type="evidence" value="ECO:0007669"/>
    <property type="project" value="UniProtKB-SubCell"/>
</dbReference>
<dbReference type="InterPro" id="IPR052365">
    <property type="entry name" value="THEM4/THEM5_acyl-CoA_thioest"/>
</dbReference>
<dbReference type="SUPFAM" id="SSF54637">
    <property type="entry name" value="Thioesterase/thiol ester dehydrase-isomerase"/>
    <property type="match status" value="1"/>
</dbReference>
<comment type="catalytic activity">
    <reaction evidence="22">
        <text>dodecanoyl-CoA + H2O = dodecanoate + CoA + H(+)</text>
        <dbReference type="Rhea" id="RHEA:30135"/>
        <dbReference type="ChEBI" id="CHEBI:15377"/>
        <dbReference type="ChEBI" id="CHEBI:15378"/>
        <dbReference type="ChEBI" id="CHEBI:18262"/>
        <dbReference type="ChEBI" id="CHEBI:57287"/>
        <dbReference type="ChEBI" id="CHEBI:57375"/>
    </reaction>
    <physiologicalReaction direction="left-to-right" evidence="22">
        <dbReference type="Rhea" id="RHEA:30136"/>
    </physiologicalReaction>
</comment>
<name>A0A7S8IGW9_9CHLR</name>
<evidence type="ECO:0000256" key="23">
    <source>
        <dbReference type="ARBA" id="ARBA00048180"/>
    </source>
</evidence>
<evidence type="ECO:0000256" key="19">
    <source>
        <dbReference type="ARBA" id="ARBA00047588"/>
    </source>
</evidence>
<dbReference type="CDD" id="cd03443">
    <property type="entry name" value="PaaI_thioesterase"/>
    <property type="match status" value="1"/>
</dbReference>
<keyword evidence="9" id="KW-0809">Transit peptide</keyword>
<evidence type="ECO:0000256" key="18">
    <source>
        <dbReference type="ARBA" id="ARBA00043210"/>
    </source>
</evidence>
<keyword evidence="8" id="KW-0276">Fatty acid metabolism</keyword>
<dbReference type="GO" id="GO:0016020">
    <property type="term" value="C:membrane"/>
    <property type="evidence" value="ECO:0007669"/>
    <property type="project" value="UniProtKB-SubCell"/>
</dbReference>
<protein>
    <recommendedName>
        <fullName evidence="17">Acyl-coenzyme A thioesterase THEM4</fullName>
        <ecNumber evidence="16">3.1.2.2</ecNumber>
    </recommendedName>
    <alternativeName>
        <fullName evidence="18">Thioesterase superfamily member 4</fullName>
    </alternativeName>
</protein>
<evidence type="ECO:0000259" key="24">
    <source>
        <dbReference type="Pfam" id="PF03061"/>
    </source>
</evidence>
<dbReference type="PANTHER" id="PTHR12418">
    <property type="entry name" value="ACYL-COENZYME A THIOESTERASE THEM4"/>
    <property type="match status" value="1"/>
</dbReference>
<dbReference type="Proteomes" id="UP000594468">
    <property type="component" value="Chromosome"/>
</dbReference>
<keyword evidence="5" id="KW-0963">Cytoplasm</keyword>
<keyword evidence="12" id="KW-0966">Cell projection</keyword>
<comment type="similarity">
    <text evidence="15">Belongs to the THEM4/THEM5 thioesterase family.</text>
</comment>
<dbReference type="Gene3D" id="3.10.129.10">
    <property type="entry name" value="Hotdog Thioesterase"/>
    <property type="match status" value="1"/>
</dbReference>
<keyword evidence="11" id="KW-0472">Membrane</keyword>
<keyword evidence="4" id="KW-1003">Cell membrane</keyword>
<evidence type="ECO:0000256" key="10">
    <source>
        <dbReference type="ARBA" id="ARBA00023098"/>
    </source>
</evidence>
<evidence type="ECO:0000256" key="6">
    <source>
        <dbReference type="ARBA" id="ARBA00022703"/>
    </source>
</evidence>
<evidence type="ECO:0000256" key="15">
    <source>
        <dbReference type="ARBA" id="ARBA00038456"/>
    </source>
</evidence>
<evidence type="ECO:0000256" key="12">
    <source>
        <dbReference type="ARBA" id="ARBA00023273"/>
    </source>
</evidence>
<evidence type="ECO:0000256" key="8">
    <source>
        <dbReference type="ARBA" id="ARBA00022832"/>
    </source>
</evidence>
<keyword evidence="7" id="KW-0378">Hydrolase</keyword>
<evidence type="ECO:0000256" key="22">
    <source>
        <dbReference type="ARBA" id="ARBA00048074"/>
    </source>
</evidence>
<comment type="catalytic activity">
    <reaction evidence="13">
        <text>(5Z,8Z,11Z,14Z)-eicosatetraenoyl-CoA + H2O = (5Z,8Z,11Z,14Z)-eicosatetraenoate + CoA + H(+)</text>
        <dbReference type="Rhea" id="RHEA:40151"/>
        <dbReference type="ChEBI" id="CHEBI:15377"/>
        <dbReference type="ChEBI" id="CHEBI:15378"/>
        <dbReference type="ChEBI" id="CHEBI:32395"/>
        <dbReference type="ChEBI" id="CHEBI:57287"/>
        <dbReference type="ChEBI" id="CHEBI:57368"/>
    </reaction>
    <physiologicalReaction direction="left-to-right" evidence="13">
        <dbReference type="Rhea" id="RHEA:40152"/>
    </physiologicalReaction>
</comment>
<organism evidence="25 26">
    <name type="scientific">Phototrophicus methaneseepsis</name>
    <dbReference type="NCBI Taxonomy" id="2710758"/>
    <lineage>
        <taxon>Bacteria</taxon>
        <taxon>Bacillati</taxon>
        <taxon>Chloroflexota</taxon>
        <taxon>Candidatus Thermofontia</taxon>
        <taxon>Phototrophicales</taxon>
        <taxon>Phototrophicaceae</taxon>
        <taxon>Phototrophicus</taxon>
    </lineage>
</organism>
<evidence type="ECO:0000256" key="1">
    <source>
        <dbReference type="ARBA" id="ARBA00004170"/>
    </source>
</evidence>
<evidence type="ECO:0000256" key="7">
    <source>
        <dbReference type="ARBA" id="ARBA00022801"/>
    </source>
</evidence>
<evidence type="ECO:0000256" key="4">
    <source>
        <dbReference type="ARBA" id="ARBA00022475"/>
    </source>
</evidence>
<evidence type="ECO:0000256" key="13">
    <source>
        <dbReference type="ARBA" id="ARBA00035852"/>
    </source>
</evidence>
<evidence type="ECO:0000256" key="21">
    <source>
        <dbReference type="ARBA" id="ARBA00047969"/>
    </source>
</evidence>
<evidence type="ECO:0000256" key="17">
    <source>
        <dbReference type="ARBA" id="ARBA00040123"/>
    </source>
</evidence>
<dbReference type="EC" id="3.1.2.2" evidence="16"/>
<evidence type="ECO:0000313" key="26">
    <source>
        <dbReference type="Proteomes" id="UP000594468"/>
    </source>
</evidence>
<sequence length="159" mass="17284">MSQQPIQNFYKDDVAICYGCGKHNADGLHIKTFWDGEIGRSTFTPRPEHTAFPGFVYGGLIASLIDCHSIGTAIAAAYDAAGRAPGTDPEITCVTGNLNVSYLKPTPMGVELVLEARIKEMGERKIVVTCSVYAQDVETVRAETVAVRVPSRMFKKEAD</sequence>
<accession>A0A7S8IGW9</accession>
<dbReference type="Pfam" id="PF03061">
    <property type="entry name" value="4HBT"/>
    <property type="match status" value="1"/>
</dbReference>